<dbReference type="EMBL" id="FNSV01000005">
    <property type="protein sequence ID" value="SEC85632.1"/>
    <property type="molecule type" value="Genomic_DNA"/>
</dbReference>
<protein>
    <submittedName>
        <fullName evidence="2">Uncharacterized protein</fullName>
    </submittedName>
</protein>
<organism evidence="2 3">
    <name type="scientific">Rhodococcus koreensis</name>
    <dbReference type="NCBI Taxonomy" id="99653"/>
    <lineage>
        <taxon>Bacteria</taxon>
        <taxon>Bacillati</taxon>
        <taxon>Actinomycetota</taxon>
        <taxon>Actinomycetes</taxon>
        <taxon>Mycobacteriales</taxon>
        <taxon>Nocardiaceae</taxon>
        <taxon>Rhodococcus</taxon>
    </lineage>
</organism>
<dbReference type="AlphaFoldDB" id="A0A1H4VWX8"/>
<feature type="region of interest" description="Disordered" evidence="1">
    <location>
        <begin position="1"/>
        <end position="20"/>
    </location>
</feature>
<dbReference type="Proteomes" id="UP000183561">
    <property type="component" value="Unassembled WGS sequence"/>
</dbReference>
<evidence type="ECO:0000313" key="3">
    <source>
        <dbReference type="Proteomes" id="UP000183561"/>
    </source>
</evidence>
<reference evidence="3" key="1">
    <citation type="submission" date="2016-10" db="EMBL/GenBank/DDBJ databases">
        <authorList>
            <person name="Varghese N."/>
            <person name="Submissions S."/>
        </authorList>
    </citation>
    <scope>NUCLEOTIDE SEQUENCE [LARGE SCALE GENOMIC DNA]</scope>
    <source>
        <strain evidence="3">DSM 44498</strain>
    </source>
</reference>
<keyword evidence="3" id="KW-1185">Reference proteome</keyword>
<accession>A0A1H4VWX8</accession>
<sequence length="88" mass="9122">MSAPALTQDPVPRSEADAGDLHPSLLRRVLSFARQVLPDDNIVYLLSASRAEAVQSDAREADLGAGGGELVSAESVDRADDTGGSSQT</sequence>
<gene>
    <name evidence="2" type="ORF">SAMN04490239_5732</name>
</gene>
<feature type="region of interest" description="Disordered" evidence="1">
    <location>
        <begin position="64"/>
        <end position="88"/>
    </location>
</feature>
<proteinExistence type="predicted"/>
<name>A0A1H4VWX8_9NOCA</name>
<evidence type="ECO:0000313" key="2">
    <source>
        <dbReference type="EMBL" id="SEC85632.1"/>
    </source>
</evidence>
<evidence type="ECO:0000256" key="1">
    <source>
        <dbReference type="SAM" id="MobiDB-lite"/>
    </source>
</evidence>